<comment type="caution">
    <text evidence="3">The sequence shown here is derived from an EMBL/GenBank/DDBJ whole genome shotgun (WGS) entry which is preliminary data.</text>
</comment>
<evidence type="ECO:0000256" key="1">
    <source>
        <dbReference type="SAM" id="MobiDB-lite"/>
    </source>
</evidence>
<accession>A0A8X6QYT5</accession>
<evidence type="ECO:0000313" key="2">
    <source>
        <dbReference type="EMBL" id="GFT39198.1"/>
    </source>
</evidence>
<dbReference type="AlphaFoldDB" id="A0A8X6QYT5"/>
<dbReference type="EMBL" id="BMAW01109613">
    <property type="protein sequence ID" value="GFT39198.1"/>
    <property type="molecule type" value="Genomic_DNA"/>
</dbReference>
<proteinExistence type="predicted"/>
<reference evidence="3" key="1">
    <citation type="submission" date="2020-08" db="EMBL/GenBank/DDBJ databases">
        <title>Multicomponent nature underlies the extraordinary mechanical properties of spider dragline silk.</title>
        <authorList>
            <person name="Kono N."/>
            <person name="Nakamura H."/>
            <person name="Mori M."/>
            <person name="Yoshida Y."/>
            <person name="Ohtoshi R."/>
            <person name="Malay A.D."/>
            <person name="Moran D.A.P."/>
            <person name="Tomita M."/>
            <person name="Numata K."/>
            <person name="Arakawa K."/>
        </authorList>
    </citation>
    <scope>NUCLEOTIDE SEQUENCE</scope>
</reference>
<feature type="compositionally biased region" description="Acidic residues" evidence="1">
    <location>
        <begin position="58"/>
        <end position="70"/>
    </location>
</feature>
<feature type="region of interest" description="Disordered" evidence="1">
    <location>
        <begin position="56"/>
        <end position="83"/>
    </location>
</feature>
<evidence type="ECO:0000313" key="4">
    <source>
        <dbReference type="Proteomes" id="UP000887013"/>
    </source>
</evidence>
<gene>
    <name evidence="3" type="ORF">NPIL_429421</name>
    <name evidence="2" type="ORF">NPIL_644181</name>
</gene>
<name>A0A8X6QYT5_NEPPI</name>
<organism evidence="3 4">
    <name type="scientific">Nephila pilipes</name>
    <name type="common">Giant wood spider</name>
    <name type="synonym">Nephila maculata</name>
    <dbReference type="NCBI Taxonomy" id="299642"/>
    <lineage>
        <taxon>Eukaryota</taxon>
        <taxon>Metazoa</taxon>
        <taxon>Ecdysozoa</taxon>
        <taxon>Arthropoda</taxon>
        <taxon>Chelicerata</taxon>
        <taxon>Arachnida</taxon>
        <taxon>Araneae</taxon>
        <taxon>Araneomorphae</taxon>
        <taxon>Entelegynae</taxon>
        <taxon>Araneoidea</taxon>
        <taxon>Nephilidae</taxon>
        <taxon>Nephila</taxon>
    </lineage>
</organism>
<dbReference type="OrthoDB" id="6469381at2759"/>
<feature type="non-terminal residue" evidence="3">
    <location>
        <position position="1"/>
    </location>
</feature>
<evidence type="ECO:0000313" key="3">
    <source>
        <dbReference type="EMBL" id="GFU58295.1"/>
    </source>
</evidence>
<protein>
    <submittedName>
        <fullName evidence="3">Uncharacterized protein</fullName>
    </submittedName>
</protein>
<keyword evidence="4" id="KW-1185">Reference proteome</keyword>
<dbReference type="EMBL" id="BMAW01040083">
    <property type="protein sequence ID" value="GFU58295.1"/>
    <property type="molecule type" value="Genomic_DNA"/>
</dbReference>
<dbReference type="Proteomes" id="UP000887013">
    <property type="component" value="Unassembled WGS sequence"/>
</dbReference>
<sequence length="83" mass="9182">DSENLLNDISEDDYQTVSGGHSMCIFDEFVDVDKNLITAQLQEIGDIAAEILVNGGDKDEEMDDDEEEDTTSAKILPTHTAKY</sequence>